<feature type="compositionally biased region" description="Acidic residues" evidence="6">
    <location>
        <begin position="332"/>
        <end position="344"/>
    </location>
</feature>
<sequence>MSNSMGDEWIRKYLIDVGERFDGSLAKEPYRDKKKKVQLIEFLTVPRSEEDQCPVWGVISDKGHKIAVRFTPEALQDYSRRQPGNSFFSALNGIITINRFRPVFTRIPLANNIRQATRDSYLAFEVNSINVLGSQGEGVFGTPKSVEEDSDVKMWADDMRKLGGNGNVLRLRKDAAQASAEPDAPARLGLRGMAGSPITKQTAKKRADTSPGKHSIPLVSHPKDLMKIYRKQFRGIPDDPWGLVTRTSVVVEQLGSMSVYKTDVEAEASRPADQKPPSPRIPQARRSLPNLGSSQPAMTPSHRETSLKPAGSPTASEWPPSPTGSTAMAVDDPQDGTIEPEDDLATVVKQEYTSSPLKMLSSQLSAPTPAQRQRSQPAP</sequence>
<keyword evidence="5" id="KW-0539">Nucleus</keyword>
<dbReference type="Pfam" id="PF10341">
    <property type="entry name" value="TPP1"/>
    <property type="match status" value="1"/>
</dbReference>
<protein>
    <recommendedName>
        <fullName evidence="7">Shelterin complex subunit TPP1/Est3 domain-containing protein</fullName>
    </recommendedName>
</protein>
<feature type="non-terminal residue" evidence="8">
    <location>
        <position position="379"/>
    </location>
</feature>
<comment type="subcellular location">
    <subcellularLocation>
        <location evidence="2">Chromosome</location>
        <location evidence="2">Telomere</location>
    </subcellularLocation>
    <subcellularLocation>
        <location evidence="1">Nucleus</location>
    </subcellularLocation>
</comment>
<feature type="region of interest" description="Disordered" evidence="6">
    <location>
        <begin position="265"/>
        <end position="379"/>
    </location>
</feature>
<dbReference type="Gene3D" id="2.40.50.960">
    <property type="match status" value="1"/>
</dbReference>
<gene>
    <name evidence="8" type="ORF">FIBSPDRAFT_859696</name>
</gene>
<keyword evidence="9" id="KW-1185">Reference proteome</keyword>
<evidence type="ECO:0000256" key="3">
    <source>
        <dbReference type="ARBA" id="ARBA00022454"/>
    </source>
</evidence>
<dbReference type="Proteomes" id="UP000076532">
    <property type="component" value="Unassembled WGS sequence"/>
</dbReference>
<name>A0A166KYK0_9AGAM</name>
<accession>A0A166KYK0</accession>
<reference evidence="8 9" key="1">
    <citation type="journal article" date="2016" name="Mol. Biol. Evol.">
        <title>Comparative Genomics of Early-Diverging Mushroom-Forming Fungi Provides Insights into the Origins of Lignocellulose Decay Capabilities.</title>
        <authorList>
            <person name="Nagy L.G."/>
            <person name="Riley R."/>
            <person name="Tritt A."/>
            <person name="Adam C."/>
            <person name="Daum C."/>
            <person name="Floudas D."/>
            <person name="Sun H."/>
            <person name="Yadav J.S."/>
            <person name="Pangilinan J."/>
            <person name="Larsson K.H."/>
            <person name="Matsuura K."/>
            <person name="Barry K."/>
            <person name="Labutti K."/>
            <person name="Kuo R."/>
            <person name="Ohm R.A."/>
            <person name="Bhattacharya S.S."/>
            <person name="Shirouzu T."/>
            <person name="Yoshinaga Y."/>
            <person name="Martin F.M."/>
            <person name="Grigoriev I.V."/>
            <person name="Hibbett D.S."/>
        </authorList>
    </citation>
    <scope>NUCLEOTIDE SEQUENCE [LARGE SCALE GENOMIC DNA]</scope>
    <source>
        <strain evidence="8 9">CBS 109695</strain>
    </source>
</reference>
<evidence type="ECO:0000313" key="8">
    <source>
        <dbReference type="EMBL" id="KZP22384.1"/>
    </source>
</evidence>
<keyword evidence="4" id="KW-0779">Telomere</keyword>
<evidence type="ECO:0000259" key="7">
    <source>
        <dbReference type="Pfam" id="PF10341"/>
    </source>
</evidence>
<feature type="domain" description="Shelterin complex subunit TPP1/Est3" evidence="7">
    <location>
        <begin position="20"/>
        <end position="143"/>
    </location>
</feature>
<feature type="region of interest" description="Disordered" evidence="6">
    <location>
        <begin position="176"/>
        <end position="219"/>
    </location>
</feature>
<organism evidence="8 9">
    <name type="scientific">Athelia psychrophila</name>
    <dbReference type="NCBI Taxonomy" id="1759441"/>
    <lineage>
        <taxon>Eukaryota</taxon>
        <taxon>Fungi</taxon>
        <taxon>Dikarya</taxon>
        <taxon>Basidiomycota</taxon>
        <taxon>Agaricomycotina</taxon>
        <taxon>Agaricomycetes</taxon>
        <taxon>Agaricomycetidae</taxon>
        <taxon>Atheliales</taxon>
        <taxon>Atheliaceae</taxon>
        <taxon>Athelia</taxon>
    </lineage>
</organism>
<evidence type="ECO:0000313" key="9">
    <source>
        <dbReference type="Proteomes" id="UP000076532"/>
    </source>
</evidence>
<dbReference type="InterPro" id="IPR019437">
    <property type="entry name" value="TPP1/Est3"/>
</dbReference>
<dbReference type="EMBL" id="KV417540">
    <property type="protein sequence ID" value="KZP22384.1"/>
    <property type="molecule type" value="Genomic_DNA"/>
</dbReference>
<evidence type="ECO:0000256" key="5">
    <source>
        <dbReference type="ARBA" id="ARBA00023242"/>
    </source>
</evidence>
<keyword evidence="3" id="KW-0158">Chromosome</keyword>
<evidence type="ECO:0000256" key="1">
    <source>
        <dbReference type="ARBA" id="ARBA00004123"/>
    </source>
</evidence>
<dbReference type="OrthoDB" id="3144405at2759"/>
<feature type="compositionally biased region" description="Low complexity" evidence="6">
    <location>
        <begin position="176"/>
        <end position="186"/>
    </location>
</feature>
<dbReference type="GO" id="GO:0000781">
    <property type="term" value="C:chromosome, telomeric region"/>
    <property type="evidence" value="ECO:0007669"/>
    <property type="project" value="UniProtKB-SubCell"/>
</dbReference>
<dbReference type="GO" id="GO:0005697">
    <property type="term" value="C:telomerase holoenzyme complex"/>
    <property type="evidence" value="ECO:0007669"/>
    <property type="project" value="InterPro"/>
</dbReference>
<feature type="compositionally biased region" description="Polar residues" evidence="6">
    <location>
        <begin position="351"/>
        <end position="379"/>
    </location>
</feature>
<dbReference type="GO" id="GO:0042162">
    <property type="term" value="F:telomeric DNA binding"/>
    <property type="evidence" value="ECO:0007669"/>
    <property type="project" value="InterPro"/>
</dbReference>
<dbReference type="GO" id="GO:0007004">
    <property type="term" value="P:telomere maintenance via telomerase"/>
    <property type="evidence" value="ECO:0007669"/>
    <property type="project" value="InterPro"/>
</dbReference>
<evidence type="ECO:0000256" key="4">
    <source>
        <dbReference type="ARBA" id="ARBA00022895"/>
    </source>
</evidence>
<dbReference type="AlphaFoldDB" id="A0A166KYK0"/>
<evidence type="ECO:0000256" key="2">
    <source>
        <dbReference type="ARBA" id="ARBA00004574"/>
    </source>
</evidence>
<evidence type="ECO:0000256" key="6">
    <source>
        <dbReference type="SAM" id="MobiDB-lite"/>
    </source>
</evidence>
<proteinExistence type="predicted"/>